<evidence type="ECO:0000256" key="5">
    <source>
        <dbReference type="ARBA" id="ARBA00023274"/>
    </source>
</evidence>
<comment type="function">
    <text evidence="6">One of the primary rRNA binding proteins, it binds specifically to the 5'-end of 16S ribosomal RNA.</text>
</comment>
<evidence type="ECO:0000256" key="6">
    <source>
        <dbReference type="HAMAP-Rule" id="MF_01345"/>
    </source>
</evidence>
<dbReference type="InterPro" id="IPR028333">
    <property type="entry name" value="Ribosomal_uS17_arc/euk"/>
</dbReference>
<gene>
    <name evidence="6" type="primary">rps17</name>
    <name evidence="8" type="ORF">B6F84_07770</name>
</gene>
<evidence type="ECO:0000313" key="9">
    <source>
        <dbReference type="Proteomes" id="UP000193404"/>
    </source>
</evidence>
<dbReference type="EMBL" id="CP020477">
    <property type="protein sequence ID" value="ARM75934.1"/>
    <property type="molecule type" value="Genomic_DNA"/>
</dbReference>
<comment type="subunit">
    <text evidence="6">Part of the 30S ribosomal subunit.</text>
</comment>
<comment type="similarity">
    <text evidence="1 6 7">Belongs to the universal ribosomal protein uS17 family.</text>
</comment>
<dbReference type="Pfam" id="PF00366">
    <property type="entry name" value="Ribosomal_S17"/>
    <property type="match status" value="1"/>
</dbReference>
<dbReference type="NCBIfam" id="TIGR03630">
    <property type="entry name" value="uS17_arch"/>
    <property type="match status" value="1"/>
</dbReference>
<dbReference type="NCBIfam" id="NF006345">
    <property type="entry name" value="PRK08572.1"/>
    <property type="match status" value="1"/>
</dbReference>
<dbReference type="InterPro" id="IPR019978">
    <property type="entry name" value="Ribosomal_uS17_archaeal"/>
</dbReference>
<dbReference type="InterPro" id="IPR012340">
    <property type="entry name" value="NA-bd_OB-fold"/>
</dbReference>
<keyword evidence="5 6" id="KW-0687">Ribonucleoprotein</keyword>
<dbReference type="AlphaFoldDB" id="A0A1W6K0G2"/>
<keyword evidence="4 6" id="KW-0689">Ribosomal protein</keyword>
<evidence type="ECO:0000256" key="2">
    <source>
        <dbReference type="ARBA" id="ARBA00022730"/>
    </source>
</evidence>
<dbReference type="RefSeq" id="WP_148691713.1">
    <property type="nucleotide sequence ID" value="NZ_CP020477.1"/>
</dbReference>
<dbReference type="GO" id="GO:0006412">
    <property type="term" value="P:translation"/>
    <property type="evidence" value="ECO:0007669"/>
    <property type="project" value="UniProtKB-UniRule"/>
</dbReference>
<evidence type="ECO:0000256" key="1">
    <source>
        <dbReference type="ARBA" id="ARBA00010254"/>
    </source>
</evidence>
<dbReference type="InterPro" id="IPR019979">
    <property type="entry name" value="Ribosomal_uS17_CS"/>
</dbReference>
<dbReference type="OrthoDB" id="10698at2157"/>
<evidence type="ECO:0000256" key="4">
    <source>
        <dbReference type="ARBA" id="ARBA00022980"/>
    </source>
</evidence>
<dbReference type="InterPro" id="IPR000266">
    <property type="entry name" value="Ribosomal_uS17"/>
</dbReference>
<proteinExistence type="inferred from homology"/>
<dbReference type="PANTHER" id="PTHR10744">
    <property type="entry name" value="40S RIBOSOMAL PROTEIN S11 FAMILY MEMBER"/>
    <property type="match status" value="1"/>
</dbReference>
<keyword evidence="3 6" id="KW-0694">RNA-binding</keyword>
<name>A0A1W6K0G2_9CREN</name>
<dbReference type="STRING" id="282676.B6F84_07770"/>
<accession>A0A1W6K0G2</accession>
<dbReference type="CDD" id="cd00364">
    <property type="entry name" value="Ribosomal_uS17"/>
    <property type="match status" value="1"/>
</dbReference>
<dbReference type="Gene3D" id="2.40.50.1000">
    <property type="match status" value="1"/>
</dbReference>
<dbReference type="GO" id="GO:0003735">
    <property type="term" value="F:structural constituent of ribosome"/>
    <property type="evidence" value="ECO:0007669"/>
    <property type="project" value="UniProtKB-UniRule"/>
</dbReference>
<organism evidence="8 9">
    <name type="scientific">Acidianus manzaensis</name>
    <dbReference type="NCBI Taxonomy" id="282676"/>
    <lineage>
        <taxon>Archaea</taxon>
        <taxon>Thermoproteota</taxon>
        <taxon>Thermoprotei</taxon>
        <taxon>Sulfolobales</taxon>
        <taxon>Sulfolobaceae</taxon>
        <taxon>Acidianus</taxon>
    </lineage>
</organism>
<dbReference type="SUPFAM" id="SSF50249">
    <property type="entry name" value="Nucleic acid-binding proteins"/>
    <property type="match status" value="1"/>
</dbReference>
<protein>
    <recommendedName>
        <fullName evidence="6">Small ribosomal subunit protein uS17</fullName>
    </recommendedName>
</protein>
<evidence type="ECO:0000256" key="3">
    <source>
        <dbReference type="ARBA" id="ARBA00022884"/>
    </source>
</evidence>
<sequence length="112" mass="12460">MSSNAKNVGILNISAPTSTCDDKNCPFHGSLHVRGAVLEGKLIKFRANRSGVVERTYLFYNSKYKRYEKRRSRIHVHIPPCLSLKEGDNVIIGECKPISKSIAFVVLGKVGE</sequence>
<evidence type="ECO:0000313" key="8">
    <source>
        <dbReference type="EMBL" id="ARM75934.1"/>
    </source>
</evidence>
<dbReference type="PROSITE" id="PS00056">
    <property type="entry name" value="RIBOSOMAL_S17"/>
    <property type="match status" value="1"/>
</dbReference>
<evidence type="ECO:0000256" key="7">
    <source>
        <dbReference type="RuleBase" id="RU003872"/>
    </source>
</evidence>
<dbReference type="HAMAP" id="MF_01345_A">
    <property type="entry name" value="Ribosomal_uS17_A"/>
    <property type="match status" value="1"/>
</dbReference>
<dbReference type="PRINTS" id="PR00973">
    <property type="entry name" value="RIBOSOMALS17"/>
</dbReference>
<dbReference type="Proteomes" id="UP000193404">
    <property type="component" value="Chromosome"/>
</dbReference>
<reference evidence="8 9" key="1">
    <citation type="submission" date="2017-03" db="EMBL/GenBank/DDBJ databases">
        <title>Sulfur activation and transportation mechanism of thermophilic Archaea Acidianus manzaensis YN-25.</title>
        <authorList>
            <person name="Ma Y."/>
            <person name="Yang Y."/>
            <person name="Xia J."/>
        </authorList>
    </citation>
    <scope>NUCLEOTIDE SEQUENCE [LARGE SCALE GENOMIC DNA]</scope>
    <source>
        <strain evidence="8 9">YN-25</strain>
    </source>
</reference>
<keyword evidence="2 6" id="KW-0699">rRNA-binding</keyword>
<dbReference type="GeneID" id="41590806"/>
<dbReference type="GO" id="GO:0019843">
    <property type="term" value="F:rRNA binding"/>
    <property type="evidence" value="ECO:0007669"/>
    <property type="project" value="UniProtKB-UniRule"/>
</dbReference>
<dbReference type="KEGG" id="aman:B6F84_07770"/>
<dbReference type="GO" id="GO:0022627">
    <property type="term" value="C:cytosolic small ribosomal subunit"/>
    <property type="evidence" value="ECO:0007669"/>
    <property type="project" value="UniProtKB-UniRule"/>
</dbReference>
<keyword evidence="9" id="KW-1185">Reference proteome</keyword>
<dbReference type="PANTHER" id="PTHR10744:SF9">
    <property type="entry name" value="40S RIBOSOMAL PROTEIN S11-RELATED"/>
    <property type="match status" value="1"/>
</dbReference>